<accession>A0AAD8GR43</accession>
<dbReference type="AlphaFoldDB" id="A0AAD8GR43"/>
<comment type="caution">
    <text evidence="1">The sequence shown here is derived from an EMBL/GenBank/DDBJ whole genome shotgun (WGS) entry which is preliminary data.</text>
</comment>
<organism evidence="1 2">
    <name type="scientific">Heracleum sosnowskyi</name>
    <dbReference type="NCBI Taxonomy" id="360622"/>
    <lineage>
        <taxon>Eukaryota</taxon>
        <taxon>Viridiplantae</taxon>
        <taxon>Streptophyta</taxon>
        <taxon>Embryophyta</taxon>
        <taxon>Tracheophyta</taxon>
        <taxon>Spermatophyta</taxon>
        <taxon>Magnoliopsida</taxon>
        <taxon>eudicotyledons</taxon>
        <taxon>Gunneridae</taxon>
        <taxon>Pentapetalae</taxon>
        <taxon>asterids</taxon>
        <taxon>campanulids</taxon>
        <taxon>Apiales</taxon>
        <taxon>Apiaceae</taxon>
        <taxon>Apioideae</taxon>
        <taxon>apioid superclade</taxon>
        <taxon>Tordylieae</taxon>
        <taxon>Tordyliinae</taxon>
        <taxon>Heracleum</taxon>
    </lineage>
</organism>
<evidence type="ECO:0000313" key="2">
    <source>
        <dbReference type="Proteomes" id="UP001237642"/>
    </source>
</evidence>
<proteinExistence type="predicted"/>
<dbReference type="Proteomes" id="UP001237642">
    <property type="component" value="Unassembled WGS sequence"/>
</dbReference>
<name>A0AAD8GR43_9APIA</name>
<dbReference type="EMBL" id="JAUIZM010000014">
    <property type="protein sequence ID" value="KAK1353033.1"/>
    <property type="molecule type" value="Genomic_DNA"/>
</dbReference>
<reference evidence="1" key="1">
    <citation type="submission" date="2023-02" db="EMBL/GenBank/DDBJ databases">
        <title>Genome of toxic invasive species Heracleum sosnowskyi carries increased number of genes despite the absence of recent whole-genome duplications.</title>
        <authorList>
            <person name="Schelkunov M."/>
            <person name="Shtratnikova V."/>
            <person name="Makarenko M."/>
            <person name="Klepikova A."/>
            <person name="Omelchenko D."/>
            <person name="Novikova G."/>
            <person name="Obukhova E."/>
            <person name="Bogdanov V."/>
            <person name="Penin A."/>
            <person name="Logacheva M."/>
        </authorList>
    </citation>
    <scope>NUCLEOTIDE SEQUENCE</scope>
    <source>
        <strain evidence="1">Hsosn_3</strain>
        <tissue evidence="1">Leaf</tissue>
    </source>
</reference>
<evidence type="ECO:0000313" key="1">
    <source>
        <dbReference type="EMBL" id="KAK1353033.1"/>
    </source>
</evidence>
<reference evidence="1" key="2">
    <citation type="submission" date="2023-05" db="EMBL/GenBank/DDBJ databases">
        <authorList>
            <person name="Schelkunov M.I."/>
        </authorList>
    </citation>
    <scope>NUCLEOTIDE SEQUENCE</scope>
    <source>
        <strain evidence="1">Hsosn_3</strain>
        <tissue evidence="1">Leaf</tissue>
    </source>
</reference>
<gene>
    <name evidence="1" type="ORF">POM88_052871</name>
</gene>
<sequence>MPPTRDAGFPVESKIISGLRKEFNVEEVFGTESFISSHKSADNFQSGDVLENGPPTFLGIKSRLASHQSFWCTTANAIYVKDKMLGNNVAGQNNVGNDKCMTEDVKKSREGEKKKAKKLSAMEANMENDNVEDYYTMDNVADEDELLEMSSMNSFELTADNPR</sequence>
<keyword evidence="2" id="KW-1185">Reference proteome</keyword>
<protein>
    <submittedName>
        <fullName evidence="1">Uncharacterized protein</fullName>
    </submittedName>
</protein>